<evidence type="ECO:0000259" key="1">
    <source>
        <dbReference type="Pfam" id="PF13966"/>
    </source>
</evidence>
<gene>
    <name evidence="2" type="ORF">Sradi_5746300</name>
</gene>
<name>A0AAW2L2H1_SESRA</name>
<dbReference type="AlphaFoldDB" id="A0AAW2L2H1"/>
<reference evidence="2" key="2">
    <citation type="journal article" date="2024" name="Plant">
        <title>Genomic evolution and insights into agronomic trait innovations of Sesamum species.</title>
        <authorList>
            <person name="Miao H."/>
            <person name="Wang L."/>
            <person name="Qu L."/>
            <person name="Liu H."/>
            <person name="Sun Y."/>
            <person name="Le M."/>
            <person name="Wang Q."/>
            <person name="Wei S."/>
            <person name="Zheng Y."/>
            <person name="Lin W."/>
            <person name="Duan Y."/>
            <person name="Cao H."/>
            <person name="Xiong S."/>
            <person name="Wang X."/>
            <person name="Wei L."/>
            <person name="Li C."/>
            <person name="Ma Q."/>
            <person name="Ju M."/>
            <person name="Zhao R."/>
            <person name="Li G."/>
            <person name="Mu C."/>
            <person name="Tian Q."/>
            <person name="Mei H."/>
            <person name="Zhang T."/>
            <person name="Gao T."/>
            <person name="Zhang H."/>
        </authorList>
    </citation>
    <scope>NUCLEOTIDE SEQUENCE</scope>
    <source>
        <strain evidence="2">G02</strain>
    </source>
</reference>
<reference evidence="2" key="1">
    <citation type="submission" date="2020-06" db="EMBL/GenBank/DDBJ databases">
        <authorList>
            <person name="Li T."/>
            <person name="Hu X."/>
            <person name="Zhang T."/>
            <person name="Song X."/>
            <person name="Zhang H."/>
            <person name="Dai N."/>
            <person name="Sheng W."/>
            <person name="Hou X."/>
            <person name="Wei L."/>
        </authorList>
    </citation>
    <scope>NUCLEOTIDE SEQUENCE</scope>
    <source>
        <strain evidence="2">G02</strain>
        <tissue evidence="2">Leaf</tissue>
    </source>
</reference>
<evidence type="ECO:0000313" key="2">
    <source>
        <dbReference type="EMBL" id="KAL0313470.1"/>
    </source>
</evidence>
<feature type="domain" description="Reverse transcriptase zinc-binding" evidence="1">
    <location>
        <begin position="47"/>
        <end position="137"/>
    </location>
</feature>
<proteinExistence type="predicted"/>
<dbReference type="InterPro" id="IPR026960">
    <property type="entry name" value="RVT-Znf"/>
</dbReference>
<organism evidence="2">
    <name type="scientific">Sesamum radiatum</name>
    <name type="common">Black benniseed</name>
    <dbReference type="NCBI Taxonomy" id="300843"/>
    <lineage>
        <taxon>Eukaryota</taxon>
        <taxon>Viridiplantae</taxon>
        <taxon>Streptophyta</taxon>
        <taxon>Embryophyta</taxon>
        <taxon>Tracheophyta</taxon>
        <taxon>Spermatophyta</taxon>
        <taxon>Magnoliopsida</taxon>
        <taxon>eudicotyledons</taxon>
        <taxon>Gunneridae</taxon>
        <taxon>Pentapetalae</taxon>
        <taxon>asterids</taxon>
        <taxon>lamiids</taxon>
        <taxon>Lamiales</taxon>
        <taxon>Pedaliaceae</taxon>
        <taxon>Sesamum</taxon>
    </lineage>
</organism>
<dbReference type="Pfam" id="PF13966">
    <property type="entry name" value="zf-RVT"/>
    <property type="match status" value="1"/>
</dbReference>
<sequence length="219" mass="25069">MNTSSWNENLIHEEFATIDAECILSIAVSTEQGQDDIIWHYGKQGKFSVSSAYSLACQIVTEATPFGNQRSWSFIWKLDLAPKIKLFLWKAYFRALPTLANLNKRGLRLEGGCVLCDADEEDTMHILVECPFARLVWAVSGVERRLIETNTKNVEAWMRGIRWNTDRGKFEGVAKICWSLRYNRNKQVFEGKGLNAVEVVEMAKCYGLLTNHNRVWDQG</sequence>
<dbReference type="EMBL" id="JACGWJ010000026">
    <property type="protein sequence ID" value="KAL0313470.1"/>
    <property type="molecule type" value="Genomic_DNA"/>
</dbReference>
<comment type="caution">
    <text evidence="2">The sequence shown here is derived from an EMBL/GenBank/DDBJ whole genome shotgun (WGS) entry which is preliminary data.</text>
</comment>
<protein>
    <recommendedName>
        <fullName evidence="1">Reverse transcriptase zinc-binding domain-containing protein</fullName>
    </recommendedName>
</protein>
<accession>A0AAW2L2H1</accession>